<dbReference type="RefSeq" id="WP_380620071.1">
    <property type="nucleotide sequence ID" value="NZ_JBHSDK010000013.1"/>
</dbReference>
<evidence type="ECO:0000256" key="1">
    <source>
        <dbReference type="SAM" id="Phobius"/>
    </source>
</evidence>
<keyword evidence="1" id="KW-0472">Membrane</keyword>
<evidence type="ECO:0000313" key="2">
    <source>
        <dbReference type="EMBL" id="MFC4335359.1"/>
    </source>
</evidence>
<gene>
    <name evidence="2" type="ORF">ACFPET_09130</name>
</gene>
<name>A0ABV8TY14_9ACTN</name>
<dbReference type="Proteomes" id="UP001595823">
    <property type="component" value="Unassembled WGS sequence"/>
</dbReference>
<keyword evidence="3" id="KW-1185">Reference proteome</keyword>
<feature type="transmembrane region" description="Helical" evidence="1">
    <location>
        <begin position="89"/>
        <end position="109"/>
    </location>
</feature>
<reference evidence="3" key="1">
    <citation type="journal article" date="2019" name="Int. J. Syst. Evol. Microbiol.">
        <title>The Global Catalogue of Microorganisms (GCM) 10K type strain sequencing project: providing services to taxonomists for standard genome sequencing and annotation.</title>
        <authorList>
            <consortium name="The Broad Institute Genomics Platform"/>
            <consortium name="The Broad Institute Genome Sequencing Center for Infectious Disease"/>
            <person name="Wu L."/>
            <person name="Ma J."/>
        </authorList>
    </citation>
    <scope>NUCLEOTIDE SEQUENCE [LARGE SCALE GENOMIC DNA]</scope>
    <source>
        <strain evidence="3">IBRC-M 10908</strain>
    </source>
</reference>
<feature type="transmembrane region" description="Helical" evidence="1">
    <location>
        <begin position="130"/>
        <end position="151"/>
    </location>
</feature>
<dbReference type="EMBL" id="JBHSDK010000013">
    <property type="protein sequence ID" value="MFC4335359.1"/>
    <property type="molecule type" value="Genomic_DNA"/>
</dbReference>
<feature type="transmembrane region" description="Helical" evidence="1">
    <location>
        <begin position="47"/>
        <end position="69"/>
    </location>
</feature>
<accession>A0ABV8TY14</accession>
<keyword evidence="1" id="KW-1133">Transmembrane helix</keyword>
<sequence>MLRISRLLRQCGALGLEAVLLVPTALRRRTNGDASPVRRSIIALGRLLLGTVSIVLAGFLLLTFARGALYGFFDSGPYDDSWGGPTLAGAWLTHFLLSLVFQAAILLALAGIGGLGRNISAPLRLGETSWWAWPLTVLIGTLTVLLVIGWARQI</sequence>
<keyword evidence="1" id="KW-0812">Transmembrane</keyword>
<proteinExistence type="predicted"/>
<comment type="caution">
    <text evidence="2">The sequence shown here is derived from an EMBL/GenBank/DDBJ whole genome shotgun (WGS) entry which is preliminary data.</text>
</comment>
<protein>
    <submittedName>
        <fullName evidence="2">Uncharacterized protein</fullName>
    </submittedName>
</protein>
<organism evidence="2 3">
    <name type="scientific">Salininema proteolyticum</name>
    <dbReference type="NCBI Taxonomy" id="1607685"/>
    <lineage>
        <taxon>Bacteria</taxon>
        <taxon>Bacillati</taxon>
        <taxon>Actinomycetota</taxon>
        <taxon>Actinomycetes</taxon>
        <taxon>Glycomycetales</taxon>
        <taxon>Glycomycetaceae</taxon>
        <taxon>Salininema</taxon>
    </lineage>
</organism>
<evidence type="ECO:0000313" key="3">
    <source>
        <dbReference type="Proteomes" id="UP001595823"/>
    </source>
</evidence>